<feature type="domain" description="Phospholipase/carboxylesterase/thioesterase" evidence="3">
    <location>
        <begin position="85"/>
        <end position="235"/>
    </location>
</feature>
<feature type="compositionally biased region" description="Basic and acidic residues" evidence="2">
    <location>
        <begin position="12"/>
        <end position="24"/>
    </location>
</feature>
<evidence type="ECO:0000259" key="3">
    <source>
        <dbReference type="Pfam" id="PF02230"/>
    </source>
</evidence>
<organism evidence="4 5">
    <name type="scientific">Micromonas commoda (strain RCC299 / NOUM17 / CCMP2709)</name>
    <name type="common">Picoplanktonic green alga</name>
    <dbReference type="NCBI Taxonomy" id="296587"/>
    <lineage>
        <taxon>Eukaryota</taxon>
        <taxon>Viridiplantae</taxon>
        <taxon>Chlorophyta</taxon>
        <taxon>Mamiellophyceae</taxon>
        <taxon>Mamiellales</taxon>
        <taxon>Mamiellaceae</taxon>
        <taxon>Micromonas</taxon>
    </lineage>
</organism>
<dbReference type="GO" id="GO:0005737">
    <property type="term" value="C:cytoplasm"/>
    <property type="evidence" value="ECO:0007669"/>
    <property type="project" value="TreeGrafter"/>
</dbReference>
<sequence>MRRGFLGAAPPKRAETPPEPRGDPEDGLGFDRAFERALLAQEAGRATEASSSSSSDATLGVTLRSSAANASSLDGALTRHWPHGHVIVPSADGHADNLMLMLHGRGDVPAPFAKLARSMALPRTCCVALQGPHPIPFVDDGRAWFTFMDQETFEPIDGSDPTDTRRVDSLDRVVTRLAKLIDALTSTAADADDAAPTPTWPRSRVHLFGFSDGGTVALTAAMRAYAEGKGRLGGCATVCASLLPEQIRMLSKVASGTHDGSISGDDGSSNDGSSGDPTPVTLTAGESDRVVSVSSVRETADALIDVNPGHVASVHAVPGKSHAMVGGTRGEGEMRHLMGFWSLTLWRPGVGGDGGGGTEAGDFGDGVVEVDGTNVRVEKVESEEDGDDDPYALD</sequence>
<dbReference type="GeneID" id="8242561"/>
<dbReference type="PANTHER" id="PTHR10655">
    <property type="entry name" value="LYSOPHOSPHOLIPASE-RELATED"/>
    <property type="match status" value="1"/>
</dbReference>
<protein>
    <recommendedName>
        <fullName evidence="3">Phospholipase/carboxylesterase/thioesterase domain-containing protein</fullName>
    </recommendedName>
</protein>
<gene>
    <name evidence="4" type="ORF">MICPUN_57632</name>
</gene>
<dbReference type="InParanoid" id="C1E3C5"/>
<name>C1E3C5_MICCC</name>
<feature type="region of interest" description="Disordered" evidence="2">
    <location>
        <begin position="254"/>
        <end position="289"/>
    </location>
</feature>
<dbReference type="GO" id="GO:0052689">
    <property type="term" value="F:carboxylic ester hydrolase activity"/>
    <property type="evidence" value="ECO:0007669"/>
    <property type="project" value="TreeGrafter"/>
</dbReference>
<dbReference type="eggNOG" id="KOG4151">
    <property type="taxonomic scope" value="Eukaryota"/>
</dbReference>
<dbReference type="InterPro" id="IPR003140">
    <property type="entry name" value="PLipase/COase/thioEstase"/>
</dbReference>
<dbReference type="KEGG" id="mis:MICPUN_57632"/>
<dbReference type="InterPro" id="IPR029058">
    <property type="entry name" value="AB_hydrolase_fold"/>
</dbReference>
<feature type="compositionally biased region" description="Low complexity" evidence="2">
    <location>
        <begin position="255"/>
        <end position="276"/>
    </location>
</feature>
<reference evidence="4 5" key="1">
    <citation type="journal article" date="2009" name="Science">
        <title>Green evolution and dynamic adaptations revealed by genomes of the marine picoeukaryotes Micromonas.</title>
        <authorList>
            <person name="Worden A.Z."/>
            <person name="Lee J.H."/>
            <person name="Mock T."/>
            <person name="Rouze P."/>
            <person name="Simmons M.P."/>
            <person name="Aerts A.L."/>
            <person name="Allen A.E."/>
            <person name="Cuvelier M.L."/>
            <person name="Derelle E."/>
            <person name="Everett M.V."/>
            <person name="Foulon E."/>
            <person name="Grimwood J."/>
            <person name="Gundlach H."/>
            <person name="Henrissat B."/>
            <person name="Napoli C."/>
            <person name="McDonald S.M."/>
            <person name="Parker M.S."/>
            <person name="Rombauts S."/>
            <person name="Salamov A."/>
            <person name="Von Dassow P."/>
            <person name="Badger J.H."/>
            <person name="Coutinho P.M."/>
            <person name="Demir E."/>
            <person name="Dubchak I."/>
            <person name="Gentemann C."/>
            <person name="Eikrem W."/>
            <person name="Gready J.E."/>
            <person name="John U."/>
            <person name="Lanier W."/>
            <person name="Lindquist E.A."/>
            <person name="Lucas S."/>
            <person name="Mayer K.F."/>
            <person name="Moreau H."/>
            <person name="Not F."/>
            <person name="Otillar R."/>
            <person name="Panaud O."/>
            <person name="Pangilinan J."/>
            <person name="Paulsen I."/>
            <person name="Piegu B."/>
            <person name="Poliakov A."/>
            <person name="Robbens S."/>
            <person name="Schmutz J."/>
            <person name="Toulza E."/>
            <person name="Wyss T."/>
            <person name="Zelensky A."/>
            <person name="Zhou K."/>
            <person name="Armbrust E.V."/>
            <person name="Bhattacharya D."/>
            <person name="Goodenough U.W."/>
            <person name="Van de Peer Y."/>
            <person name="Grigoriev I.V."/>
        </authorList>
    </citation>
    <scope>NUCLEOTIDE SEQUENCE [LARGE SCALE GENOMIC DNA]</scope>
    <source>
        <strain evidence="5">RCC299 / NOUM17</strain>
    </source>
</reference>
<dbReference type="Gene3D" id="3.40.50.1820">
    <property type="entry name" value="alpha/beta hydrolase"/>
    <property type="match status" value="1"/>
</dbReference>
<accession>C1E3C5</accession>
<dbReference type="GO" id="GO:0008474">
    <property type="term" value="F:palmitoyl-(protein) hydrolase activity"/>
    <property type="evidence" value="ECO:0007669"/>
    <property type="project" value="TreeGrafter"/>
</dbReference>
<dbReference type="AlphaFoldDB" id="C1E3C5"/>
<evidence type="ECO:0000256" key="1">
    <source>
        <dbReference type="ARBA" id="ARBA00006499"/>
    </source>
</evidence>
<evidence type="ECO:0000256" key="2">
    <source>
        <dbReference type="SAM" id="MobiDB-lite"/>
    </source>
</evidence>
<keyword evidence="5" id="KW-1185">Reference proteome</keyword>
<dbReference type="OMA" id="EWFARTD"/>
<dbReference type="RefSeq" id="XP_002501650.1">
    <property type="nucleotide sequence ID" value="XM_002501604.1"/>
</dbReference>
<evidence type="ECO:0000313" key="5">
    <source>
        <dbReference type="Proteomes" id="UP000002009"/>
    </source>
</evidence>
<dbReference type="InterPro" id="IPR050565">
    <property type="entry name" value="LYPA1-2/EST-like"/>
</dbReference>
<dbReference type="STRING" id="296587.C1E3C5"/>
<proteinExistence type="inferred from homology"/>
<dbReference type="PANTHER" id="PTHR10655:SF67">
    <property type="entry name" value="PHOSPHOLIPASE_CARBOXYLESTERASE SUPERFAMILY (AFU_ORTHOLOGUE AFUA_5G09340)"/>
    <property type="match status" value="1"/>
</dbReference>
<dbReference type="SUPFAM" id="SSF53474">
    <property type="entry name" value="alpha/beta-Hydrolases"/>
    <property type="match status" value="1"/>
</dbReference>
<feature type="region of interest" description="Disordered" evidence="2">
    <location>
        <begin position="1"/>
        <end position="31"/>
    </location>
</feature>
<dbReference type="Pfam" id="PF02230">
    <property type="entry name" value="Abhydrolase_2"/>
    <property type="match status" value="1"/>
</dbReference>
<dbReference type="OrthoDB" id="549584at2759"/>
<comment type="similarity">
    <text evidence="1">Belongs to the AB hydrolase superfamily. AB hydrolase 2 family.</text>
</comment>
<dbReference type="EMBL" id="CP001325">
    <property type="protein sequence ID" value="ACO62908.1"/>
    <property type="molecule type" value="Genomic_DNA"/>
</dbReference>
<dbReference type="Proteomes" id="UP000002009">
    <property type="component" value="Chromosome 4"/>
</dbReference>
<evidence type="ECO:0000313" key="4">
    <source>
        <dbReference type="EMBL" id="ACO62908.1"/>
    </source>
</evidence>